<dbReference type="eggNOG" id="KOG4297">
    <property type="taxonomic scope" value="Eukaryota"/>
</dbReference>
<dbReference type="SUPFAM" id="SSF56436">
    <property type="entry name" value="C-type lectin-like"/>
    <property type="match status" value="2"/>
</dbReference>
<dbReference type="PROSITE" id="PS50041">
    <property type="entry name" value="C_TYPE_LECTIN_2"/>
    <property type="match status" value="2"/>
</dbReference>
<keyword evidence="6" id="KW-1185">Reference proteome</keyword>
<keyword evidence="3" id="KW-0325">Glycoprotein</keyword>
<dbReference type="InterPro" id="IPR001304">
    <property type="entry name" value="C-type_lectin-like"/>
</dbReference>
<evidence type="ECO:0000256" key="1">
    <source>
        <dbReference type="ARBA" id="ARBA00022734"/>
    </source>
</evidence>
<dbReference type="InterPro" id="IPR016187">
    <property type="entry name" value="CTDL_fold"/>
</dbReference>
<feature type="region of interest" description="Disordered" evidence="4">
    <location>
        <begin position="148"/>
        <end position="170"/>
    </location>
</feature>
<dbReference type="Pfam" id="PF00059">
    <property type="entry name" value="Lectin_C"/>
    <property type="match status" value="2"/>
</dbReference>
<dbReference type="GO" id="GO:0030246">
    <property type="term" value="F:carbohydrate binding"/>
    <property type="evidence" value="ECO:0007669"/>
    <property type="project" value="UniProtKB-KW"/>
</dbReference>
<evidence type="ECO:0000313" key="7">
    <source>
        <dbReference type="WBParaSite" id="Csp11.Scaffold629.g12686.t1"/>
    </source>
</evidence>
<accession>A0A1I7TX61</accession>
<feature type="domain" description="C-type lectin" evidence="5">
    <location>
        <begin position="189"/>
        <end position="288"/>
    </location>
</feature>
<dbReference type="PANTHER" id="PTHR46490:SF6">
    <property type="entry name" value="ASIALOGLYCOPROTEIN RECEPTOR 1-LIKE-RELATED"/>
    <property type="match status" value="1"/>
</dbReference>
<feature type="domain" description="C-type lectin" evidence="5">
    <location>
        <begin position="1"/>
        <end position="96"/>
    </location>
</feature>
<dbReference type="Proteomes" id="UP000095282">
    <property type="component" value="Unplaced"/>
</dbReference>
<protein>
    <submittedName>
        <fullName evidence="7">C-type lectin domain-containing protein</fullName>
    </submittedName>
</protein>
<feature type="region of interest" description="Disordered" evidence="4">
    <location>
        <begin position="108"/>
        <end position="132"/>
    </location>
</feature>
<evidence type="ECO:0000256" key="2">
    <source>
        <dbReference type="ARBA" id="ARBA00023157"/>
    </source>
</evidence>
<keyword evidence="1" id="KW-0430">Lectin</keyword>
<evidence type="ECO:0000259" key="5">
    <source>
        <dbReference type="PROSITE" id="PS50041"/>
    </source>
</evidence>
<sequence length="300" mass="32712">MASFHSQAESIFVANKYTSIHAWTGLSQTEIPNTWTYTDGTPDWHWFPTLTSAPSDADHSCVEMMDGLLGLLFAFSLQKGQTNPYSCSEVNQILCKYCPRETTSTPSTTTTVTTTTTTTTPTTTTTKVTTPTTITTKTPTTSITTTTKTTTQTVGTPSTSTKTTTKPTTTTPKAPSTCDNTCVSPTVNFNNKCYKMCSGLVKFEDACSWCGGTTVIISNKEENDFISRTFGSNDQKISQVWIGNSESNGYLNWENEQPSKPNNGVDYCISMDLSAGPTRGKYKYLPCQNTVSHSICLMNS</sequence>
<dbReference type="PANTHER" id="PTHR46490">
    <property type="entry name" value="C-TYPE LECTIN DOMAIN FAMILY 12 MEMBER A-RELATED"/>
    <property type="match status" value="1"/>
</dbReference>
<name>A0A1I7TX61_9PELO</name>
<dbReference type="Gene3D" id="3.10.100.10">
    <property type="entry name" value="Mannose-Binding Protein A, subunit A"/>
    <property type="match status" value="2"/>
</dbReference>
<dbReference type="AlphaFoldDB" id="A0A1I7TX61"/>
<evidence type="ECO:0000256" key="4">
    <source>
        <dbReference type="SAM" id="MobiDB-lite"/>
    </source>
</evidence>
<dbReference type="STRING" id="1561998.A0A1I7TX61"/>
<dbReference type="InterPro" id="IPR016186">
    <property type="entry name" value="C-type_lectin-like/link_sf"/>
</dbReference>
<proteinExistence type="predicted"/>
<dbReference type="SMART" id="SM00034">
    <property type="entry name" value="CLECT"/>
    <property type="match status" value="1"/>
</dbReference>
<dbReference type="WBParaSite" id="Csp11.Scaffold629.g12686.t1">
    <property type="protein sequence ID" value="Csp11.Scaffold629.g12686.t1"/>
    <property type="gene ID" value="Csp11.Scaffold629.g12686"/>
</dbReference>
<organism evidence="6 7">
    <name type="scientific">Caenorhabditis tropicalis</name>
    <dbReference type="NCBI Taxonomy" id="1561998"/>
    <lineage>
        <taxon>Eukaryota</taxon>
        <taxon>Metazoa</taxon>
        <taxon>Ecdysozoa</taxon>
        <taxon>Nematoda</taxon>
        <taxon>Chromadorea</taxon>
        <taxon>Rhabditida</taxon>
        <taxon>Rhabditina</taxon>
        <taxon>Rhabditomorpha</taxon>
        <taxon>Rhabditoidea</taxon>
        <taxon>Rhabditidae</taxon>
        <taxon>Peloderinae</taxon>
        <taxon>Caenorhabditis</taxon>
    </lineage>
</organism>
<evidence type="ECO:0000313" key="6">
    <source>
        <dbReference type="Proteomes" id="UP000095282"/>
    </source>
</evidence>
<dbReference type="InterPro" id="IPR052309">
    <property type="entry name" value="C-type_Lectin_Domain_Fam1"/>
</dbReference>
<keyword evidence="2" id="KW-1015">Disulfide bond</keyword>
<dbReference type="CDD" id="cd00037">
    <property type="entry name" value="CLECT"/>
    <property type="match status" value="2"/>
</dbReference>
<reference evidence="7" key="1">
    <citation type="submission" date="2016-11" db="UniProtKB">
        <authorList>
            <consortium name="WormBaseParasite"/>
        </authorList>
    </citation>
    <scope>IDENTIFICATION</scope>
</reference>
<evidence type="ECO:0000256" key="3">
    <source>
        <dbReference type="ARBA" id="ARBA00023180"/>
    </source>
</evidence>